<keyword evidence="8" id="KW-1185">Reference proteome</keyword>
<keyword evidence="4" id="KW-0547">Nucleotide-binding</keyword>
<evidence type="ECO:0000256" key="4">
    <source>
        <dbReference type="ARBA" id="ARBA00022741"/>
    </source>
</evidence>
<dbReference type="InterPro" id="IPR027417">
    <property type="entry name" value="P-loop_NTPase"/>
</dbReference>
<dbReference type="Pfam" id="PF00005">
    <property type="entry name" value="ABC_tran"/>
    <property type="match status" value="1"/>
</dbReference>
<dbReference type="InterPro" id="IPR050093">
    <property type="entry name" value="ABC_SmlMolc_Importer"/>
</dbReference>
<dbReference type="PANTHER" id="PTHR42781">
    <property type="entry name" value="SPERMIDINE/PUTRESCINE IMPORT ATP-BINDING PROTEIN POTA"/>
    <property type="match status" value="1"/>
</dbReference>
<evidence type="ECO:0000256" key="1">
    <source>
        <dbReference type="ARBA" id="ARBA00022448"/>
    </source>
</evidence>
<proteinExistence type="predicted"/>
<name>E7RYK8_9BURK</name>
<comment type="caution">
    <text evidence="7">The sequence shown here is derived from an EMBL/GenBank/DDBJ whole genome shotgun (WGS) entry which is preliminary data.</text>
</comment>
<dbReference type="PANTHER" id="PTHR42781:SF4">
    <property type="entry name" value="SPERMIDINE_PUTRESCINE IMPORT ATP-BINDING PROTEIN POTA"/>
    <property type="match status" value="1"/>
</dbReference>
<keyword evidence="5 7" id="KW-0067">ATP-binding</keyword>
<dbReference type="RefSeq" id="WP_005674106.1">
    <property type="nucleotide sequence ID" value="NZ_CP146288.1"/>
</dbReference>
<feature type="domain" description="ABC transporter" evidence="6">
    <location>
        <begin position="2"/>
        <end position="225"/>
    </location>
</feature>
<dbReference type="Proteomes" id="UP000011021">
    <property type="component" value="Unassembled WGS sequence"/>
</dbReference>
<evidence type="ECO:0000256" key="3">
    <source>
        <dbReference type="ARBA" id="ARBA00022519"/>
    </source>
</evidence>
<reference evidence="7 8" key="1">
    <citation type="submission" date="2010-12" db="EMBL/GenBank/DDBJ databases">
        <authorList>
            <person name="Muzny D."/>
            <person name="Qin X."/>
            <person name="Deng J."/>
            <person name="Jiang H."/>
            <person name="Liu Y."/>
            <person name="Qu J."/>
            <person name="Song X.-Z."/>
            <person name="Zhang L."/>
            <person name="Thornton R."/>
            <person name="Coyle M."/>
            <person name="Francisco L."/>
            <person name="Jackson L."/>
            <person name="Javaid M."/>
            <person name="Korchina V."/>
            <person name="Kovar C."/>
            <person name="Mata R."/>
            <person name="Mathew T."/>
            <person name="Ngo R."/>
            <person name="Nguyen L."/>
            <person name="Nguyen N."/>
            <person name="Okwuonu G."/>
            <person name="Ongeri F."/>
            <person name="Pham C."/>
            <person name="Simmons D."/>
            <person name="Wilczek-Boney K."/>
            <person name="Hale W."/>
            <person name="Jakkamsetti A."/>
            <person name="Pham P."/>
            <person name="Ruth R."/>
            <person name="San Lucas F."/>
            <person name="Warren J."/>
            <person name="Zhang J."/>
            <person name="Zhao Z."/>
            <person name="Zhou C."/>
            <person name="Zhu D."/>
            <person name="Lee S."/>
            <person name="Bess C."/>
            <person name="Blankenburg K."/>
            <person name="Forbes L."/>
            <person name="Fu Q."/>
            <person name="Gubbala S."/>
            <person name="Hirani K."/>
            <person name="Jayaseelan J.C."/>
            <person name="Lara F."/>
            <person name="Munidasa M."/>
            <person name="Palculict T."/>
            <person name="Patil S."/>
            <person name="Pu L.-L."/>
            <person name="Saada N."/>
            <person name="Tang L."/>
            <person name="Weissenberger G."/>
            <person name="Zhu Y."/>
            <person name="Hemphill L."/>
            <person name="Shang Y."/>
            <person name="Youmans B."/>
            <person name="Ayvaz T."/>
            <person name="Ross M."/>
            <person name="Santibanez J."/>
            <person name="Aqrawi P."/>
            <person name="Gross S."/>
            <person name="Joshi V."/>
            <person name="Fowler G."/>
            <person name="Nazareth L."/>
            <person name="Reid J."/>
            <person name="Worley K."/>
            <person name="Petrosino J."/>
            <person name="Highlander S."/>
            <person name="Gibbs R."/>
        </authorList>
    </citation>
    <scope>NUCLEOTIDE SEQUENCE [LARGE SCALE GENOMIC DNA]</scope>
    <source>
        <strain evidence="7 8">ATCC 51599</strain>
    </source>
</reference>
<keyword evidence="2" id="KW-1003">Cell membrane</keyword>
<evidence type="ECO:0000313" key="7">
    <source>
        <dbReference type="EMBL" id="EFV94516.1"/>
    </source>
</evidence>
<dbReference type="SUPFAM" id="SSF52540">
    <property type="entry name" value="P-loop containing nucleoside triphosphate hydrolases"/>
    <property type="match status" value="1"/>
</dbReference>
<dbReference type="GO" id="GO:0016887">
    <property type="term" value="F:ATP hydrolysis activity"/>
    <property type="evidence" value="ECO:0007669"/>
    <property type="project" value="InterPro"/>
</dbReference>
<organism evidence="7 8">
    <name type="scientific">Lautropia mirabilis ATCC 51599</name>
    <dbReference type="NCBI Taxonomy" id="887898"/>
    <lineage>
        <taxon>Bacteria</taxon>
        <taxon>Pseudomonadati</taxon>
        <taxon>Pseudomonadota</taxon>
        <taxon>Betaproteobacteria</taxon>
        <taxon>Burkholderiales</taxon>
        <taxon>Burkholderiaceae</taxon>
        <taxon>Lautropia</taxon>
    </lineage>
</organism>
<evidence type="ECO:0000256" key="5">
    <source>
        <dbReference type="ARBA" id="ARBA00022840"/>
    </source>
</evidence>
<dbReference type="InterPro" id="IPR003439">
    <property type="entry name" value="ABC_transporter-like_ATP-bd"/>
</dbReference>
<keyword evidence="1" id="KW-0813">Transport</keyword>
<evidence type="ECO:0000259" key="6">
    <source>
        <dbReference type="PROSITE" id="PS50893"/>
    </source>
</evidence>
<dbReference type="GO" id="GO:0005524">
    <property type="term" value="F:ATP binding"/>
    <property type="evidence" value="ECO:0007669"/>
    <property type="project" value="UniProtKB-KW"/>
</dbReference>
<sequence>MKLDLDIRKTLTSATRTFTLSVQLQSDHERIVIVGPSGSGKSLTLQAIAGLLTPDAGHIRLEDDTLYDASSQICLPPQARRLAYVFQDYALFPHLTVYQNVAFSLRHGWRNPPSHPERSQWHPSVARWLDAFGLTSLASQYPSELSGGQRQRTALARALVTEPQALLLDEPFSALDPHLRVTMRQELLALQQRLRVPLILITHDVEDAKVLGQHVVQMQDGRLQD</sequence>
<dbReference type="PROSITE" id="PS50893">
    <property type="entry name" value="ABC_TRANSPORTER_2"/>
    <property type="match status" value="1"/>
</dbReference>
<keyword evidence="3" id="KW-0997">Cell inner membrane</keyword>
<accession>E7RYK8</accession>
<dbReference type="Gene3D" id="3.40.50.300">
    <property type="entry name" value="P-loop containing nucleotide triphosphate hydrolases"/>
    <property type="match status" value="1"/>
</dbReference>
<dbReference type="EMBL" id="AEQP01000017">
    <property type="protein sequence ID" value="EFV94516.1"/>
    <property type="molecule type" value="Genomic_DNA"/>
</dbReference>
<evidence type="ECO:0000313" key="8">
    <source>
        <dbReference type="Proteomes" id="UP000011021"/>
    </source>
</evidence>
<dbReference type="InterPro" id="IPR003593">
    <property type="entry name" value="AAA+_ATPase"/>
</dbReference>
<dbReference type="SMART" id="SM00382">
    <property type="entry name" value="AAA"/>
    <property type="match status" value="1"/>
</dbReference>
<gene>
    <name evidence="7" type="ORF">HMPREF0551_1772</name>
</gene>
<evidence type="ECO:0000256" key="2">
    <source>
        <dbReference type="ARBA" id="ARBA00022475"/>
    </source>
</evidence>
<keyword evidence="3" id="KW-0472">Membrane</keyword>
<dbReference type="eggNOG" id="COG3842">
    <property type="taxonomic scope" value="Bacteria"/>
</dbReference>
<dbReference type="STRING" id="887898.HMPREF0551_1772"/>
<dbReference type="HOGENOM" id="CLU_000604_1_22_4"/>
<dbReference type="AlphaFoldDB" id="E7RYK8"/>
<protein>
    <submittedName>
        <fullName evidence="7">ABC transporter, ATP-binding protein</fullName>
    </submittedName>
</protein>